<evidence type="ECO:0000313" key="10">
    <source>
        <dbReference type="Proteomes" id="UP000029725"/>
    </source>
</evidence>
<dbReference type="RefSeq" id="XP_013237031.1">
    <property type="nucleotide sequence ID" value="XM_013381577.1"/>
</dbReference>
<protein>
    <recommendedName>
        <fullName evidence="11">40S ribosomal protein S29</fullName>
    </recommendedName>
</protein>
<dbReference type="GO" id="GO:0003735">
    <property type="term" value="F:structural constituent of ribosome"/>
    <property type="evidence" value="ECO:0007669"/>
    <property type="project" value="InterPro"/>
</dbReference>
<dbReference type="GO" id="GO:0022627">
    <property type="term" value="C:cytosolic small ribosomal subunit"/>
    <property type="evidence" value="ECO:0007669"/>
    <property type="project" value="TreeGrafter"/>
</dbReference>
<dbReference type="PANTHER" id="PTHR12010">
    <property type="entry name" value="40S RIBOSOMAL PROTEIN S29"/>
    <property type="match status" value="1"/>
</dbReference>
<accession>A0A098VP53</accession>
<comment type="similarity">
    <text evidence="2">Belongs to the universal ribosomal protein uS14 family.</text>
</comment>
<sequence length="74" mass="8694">MSHESVFHSRPRTFGKGSRECRVCTNKDGLIRKYGLNLCRQCFRQYSSDIGFMKVPLLRFYAVVSLNRQTINLY</sequence>
<dbReference type="InterPro" id="IPR018271">
    <property type="entry name" value="Ribosomal_uS14_CS"/>
</dbReference>
<dbReference type="PANTHER" id="PTHR12010:SF2">
    <property type="entry name" value="40S RIBOSOMAL PROTEIN S29"/>
    <property type="match status" value="1"/>
</dbReference>
<keyword evidence="7" id="KW-0689">Ribosomal protein</keyword>
<reference evidence="9 10" key="1">
    <citation type="submission" date="2014-04" db="EMBL/GenBank/DDBJ databases">
        <title>A new species of microsporidia sheds light on the evolution of extreme parasitism.</title>
        <authorList>
            <person name="Haag K.L."/>
            <person name="James T.Y."/>
            <person name="Larsson R."/>
            <person name="Schaer T.M."/>
            <person name="Refardt D."/>
            <person name="Pombert J.-F."/>
            <person name="Ebert D."/>
        </authorList>
    </citation>
    <scope>NUCLEOTIDE SEQUENCE [LARGE SCALE GENOMIC DNA]</scope>
    <source>
        <strain evidence="9 10">UGP3</strain>
        <tissue evidence="9">Spores</tissue>
    </source>
</reference>
<evidence type="ECO:0008006" key="11">
    <source>
        <dbReference type="Google" id="ProtNLM"/>
    </source>
</evidence>
<evidence type="ECO:0000256" key="1">
    <source>
        <dbReference type="ARBA" id="ARBA00001947"/>
    </source>
</evidence>
<evidence type="ECO:0000313" key="9">
    <source>
        <dbReference type="EMBL" id="KGG50584.1"/>
    </source>
</evidence>
<dbReference type="Gene3D" id="4.10.830.10">
    <property type="entry name" value="30s Ribosomal Protein S14, Chain N"/>
    <property type="match status" value="1"/>
</dbReference>
<comment type="cofactor">
    <cofactor evidence="1">
        <name>Zn(2+)</name>
        <dbReference type="ChEBI" id="CHEBI:29105"/>
    </cofactor>
</comment>
<evidence type="ECO:0000256" key="7">
    <source>
        <dbReference type="ARBA" id="ARBA00022980"/>
    </source>
</evidence>
<dbReference type="OrthoDB" id="10252683at2759"/>
<evidence type="ECO:0000256" key="5">
    <source>
        <dbReference type="ARBA" id="ARBA00022833"/>
    </source>
</evidence>
<name>A0A098VP53_9MICR</name>
<evidence type="ECO:0000256" key="3">
    <source>
        <dbReference type="ARBA" id="ARBA00022723"/>
    </source>
</evidence>
<dbReference type="InterPro" id="IPR043140">
    <property type="entry name" value="Ribosomal_uS14_sf"/>
</dbReference>
<dbReference type="GeneID" id="25260536"/>
<comment type="caution">
    <text evidence="9">The sequence shown here is derived from an EMBL/GenBank/DDBJ whole genome shotgun (WGS) entry which is preliminary data.</text>
</comment>
<dbReference type="GO" id="GO:0008270">
    <property type="term" value="F:zinc ion binding"/>
    <property type="evidence" value="ECO:0007669"/>
    <property type="project" value="InterPro"/>
</dbReference>
<gene>
    <name evidence="9" type="ORF">DI09_63p80</name>
</gene>
<dbReference type="AlphaFoldDB" id="A0A098VP53"/>
<dbReference type="GO" id="GO:0002181">
    <property type="term" value="P:cytoplasmic translation"/>
    <property type="evidence" value="ECO:0007669"/>
    <property type="project" value="TreeGrafter"/>
</dbReference>
<keyword evidence="6" id="KW-0694">RNA-binding</keyword>
<dbReference type="FunFam" id="4.10.830.10:FF:000002">
    <property type="entry name" value="40S ribosomal protein S29"/>
    <property type="match status" value="1"/>
</dbReference>
<evidence type="ECO:0000256" key="8">
    <source>
        <dbReference type="ARBA" id="ARBA00023274"/>
    </source>
</evidence>
<evidence type="ECO:0000256" key="4">
    <source>
        <dbReference type="ARBA" id="ARBA00022730"/>
    </source>
</evidence>
<keyword evidence="3" id="KW-0479">Metal-binding</keyword>
<dbReference type="InterPro" id="IPR023676">
    <property type="entry name" value="Ribosomal_uS14_arc"/>
</dbReference>
<dbReference type="VEuPathDB" id="MicrosporidiaDB:DI09_63p80"/>
<organism evidence="9 10">
    <name type="scientific">Mitosporidium daphniae</name>
    <dbReference type="NCBI Taxonomy" id="1485682"/>
    <lineage>
        <taxon>Eukaryota</taxon>
        <taxon>Fungi</taxon>
        <taxon>Fungi incertae sedis</taxon>
        <taxon>Microsporidia</taxon>
        <taxon>Mitosporidium</taxon>
    </lineage>
</organism>
<keyword evidence="4" id="KW-0699">rRNA-binding</keyword>
<keyword evidence="5" id="KW-0862">Zinc</keyword>
<dbReference type="InterPro" id="IPR001209">
    <property type="entry name" value="Ribosomal_uS14"/>
</dbReference>
<dbReference type="HAMAP" id="MF_01364_A">
    <property type="entry name" value="Ribosomal_uS14_2_A"/>
    <property type="match status" value="1"/>
</dbReference>
<dbReference type="EMBL" id="JMKJ01000572">
    <property type="protein sequence ID" value="KGG50584.1"/>
    <property type="molecule type" value="Genomic_DNA"/>
</dbReference>
<dbReference type="HOGENOM" id="CLU_177289_1_0_1"/>
<dbReference type="NCBIfam" id="NF004424">
    <property type="entry name" value="PRK05766.1"/>
    <property type="match status" value="1"/>
</dbReference>
<keyword evidence="8" id="KW-0687">Ribonucleoprotein</keyword>
<dbReference type="PROSITE" id="PS00527">
    <property type="entry name" value="RIBOSOMAL_S14"/>
    <property type="match status" value="1"/>
</dbReference>
<dbReference type="Proteomes" id="UP000029725">
    <property type="component" value="Unassembled WGS sequence"/>
</dbReference>
<keyword evidence="10" id="KW-1185">Reference proteome</keyword>
<evidence type="ECO:0000256" key="2">
    <source>
        <dbReference type="ARBA" id="ARBA00009083"/>
    </source>
</evidence>
<dbReference type="GO" id="GO:0019843">
    <property type="term" value="F:rRNA binding"/>
    <property type="evidence" value="ECO:0007669"/>
    <property type="project" value="UniProtKB-KW"/>
</dbReference>
<dbReference type="InterPro" id="IPR039744">
    <property type="entry name" value="RIbosomal_uS14_euk_arc"/>
</dbReference>
<dbReference type="Pfam" id="PF00253">
    <property type="entry name" value="Ribosomal_S14"/>
    <property type="match status" value="1"/>
</dbReference>
<proteinExistence type="inferred from homology"/>
<evidence type="ECO:0000256" key="6">
    <source>
        <dbReference type="ARBA" id="ARBA00022884"/>
    </source>
</evidence>